<gene>
    <name evidence="5" type="ORF">PEVE_00010028</name>
</gene>
<feature type="compositionally biased region" description="Low complexity" evidence="2">
    <location>
        <begin position="378"/>
        <end position="401"/>
    </location>
</feature>
<dbReference type="PROSITE" id="PS51412">
    <property type="entry name" value="MACPF_2"/>
    <property type="match status" value="1"/>
</dbReference>
<evidence type="ECO:0000256" key="1">
    <source>
        <dbReference type="PROSITE-ProRule" id="PRU01172"/>
    </source>
</evidence>
<dbReference type="PANTHER" id="PTHR46549">
    <property type="entry name" value="MACPF DOMAIN-CONTAINING PROTEIN"/>
    <property type="match status" value="1"/>
</dbReference>
<dbReference type="EMBL" id="CALNXI010000017">
    <property type="protein sequence ID" value="CAH3014968.1"/>
    <property type="molecule type" value="Genomic_DNA"/>
</dbReference>
<evidence type="ECO:0000313" key="6">
    <source>
        <dbReference type="Proteomes" id="UP001159427"/>
    </source>
</evidence>
<dbReference type="Proteomes" id="UP001159427">
    <property type="component" value="Unassembled WGS sequence"/>
</dbReference>
<dbReference type="Gene3D" id="2.60.120.200">
    <property type="match status" value="3"/>
</dbReference>
<evidence type="ECO:0008006" key="7">
    <source>
        <dbReference type="Google" id="ProtNLM"/>
    </source>
</evidence>
<keyword evidence="6" id="KW-1185">Reference proteome</keyword>
<comment type="caution">
    <text evidence="1">Lacks conserved residue(s) required for the propagation of feature annotation.</text>
</comment>
<feature type="domain" description="MACPF" evidence="3">
    <location>
        <begin position="970"/>
        <end position="1295"/>
    </location>
</feature>
<proteinExistence type="predicted"/>
<evidence type="ECO:0000256" key="2">
    <source>
        <dbReference type="SAM" id="MobiDB-lite"/>
    </source>
</evidence>
<feature type="region of interest" description="Disordered" evidence="2">
    <location>
        <begin position="806"/>
        <end position="830"/>
    </location>
</feature>
<feature type="domain" description="Pentraxin (PTX)" evidence="4">
    <location>
        <begin position="408"/>
        <end position="613"/>
    </location>
</feature>
<dbReference type="Pfam" id="PF01823">
    <property type="entry name" value="MACPF"/>
    <property type="match status" value="1"/>
</dbReference>
<evidence type="ECO:0000259" key="4">
    <source>
        <dbReference type="PROSITE" id="PS51828"/>
    </source>
</evidence>
<dbReference type="InterPro" id="IPR009030">
    <property type="entry name" value="Growth_fac_rcpt_cys_sf"/>
</dbReference>
<comment type="caution">
    <text evidence="5">The sequence shown here is derived from an EMBL/GenBank/DDBJ whole genome shotgun (WGS) entry which is preliminary data.</text>
</comment>
<feature type="non-terminal residue" evidence="5">
    <location>
        <position position="1957"/>
    </location>
</feature>
<feature type="region of interest" description="Disordered" evidence="2">
    <location>
        <begin position="374"/>
        <end position="411"/>
    </location>
</feature>
<dbReference type="CDD" id="cd00064">
    <property type="entry name" value="FU"/>
    <property type="match status" value="1"/>
</dbReference>
<sequence length="1957" mass="220735">MVRMFKGRDARDYKHYVTNVDAVGLGAKSLYDAYFVCITVSGERTLIEYGKSKGTRDTGNVFLSMVDRTRNFDVRFYAFGNEGAAARIVDAHIVSRKLFQMTCRENTVKDAKENLCMEGCHRACDPFESCSEKNNDKKCNKCRFAKDPDENQCLEECLAPKTLKKNKDCVDSFDYKVEQGNSLLHGNVLPGAEEYTMCFWVRLAKDWVRNTNGLDTVADFVDLRMKAVSGSDYSIAYQTRGPTSLRIDWDNQRPWVYIEFASLGDKNWHQLCHAWSSRTSAWAIYLDGNKERTGLYDFRVASGFEIYFPHYSQLGSNLFLLSQLNVWDKFYSSQEIQKLSEKCNAGVGNVASWVEMYDAKKKAMFSKPSKCKAKAEIPTTTPTTPSTTSPTTTATTPTTKPTTPPPPPPESFDFKIEQNNDLVQVENVLPGAEEYTLCFWLQLTQNWVENSGGYDTSAELIELEMKAVSGDDYSIAYQSRGPTVFRFDWDNRKTWEILYVASLEDKNWHQVCHTWSSKTSTWSIYMDGIQKKTGSYQFRATSGFKISFPRSGSSIGSNKFLLSQVNVWNRIFTSDEIKTLSKKCDAGTGNVASWADMYVRNKKAMFSEPSKCKPKPGTYDLNIAKGVWIGDKPGSGTFEEYTLCFWLKIENWVRVQGSNTDVQLVLTSMTVSGASLPKSLTYSLLGDEITDIRLEVDRAWVYLPTRIGIMCVTCGLPKQVKSKFSLTERQEQPALFPMAKHLQSNQGFIGTNTLYLSQVNVWNRLLTSADITQYSQSCNAGIGNLVSWANMYDESKVSWYTKPSNCKAPSGSESTVLQGEEKPVDSSGFQEQDVKEVGDELDDGQTETGDKKALPALAMTALKNPKVQEAVVDKGLEVMGKLVDKQLNIIDEAQEKASKFLAKEIKLDIMPDKGWSTPDMFVPPGYHMGASISDVDHPEPEHREQPFTYAPNMGLGYVMMNGCYGTNYTPSDPCYNAKFASPICLNMIDGAAFMGVGFDGRGKYSPESRKMSIVQRNCKNKASYDDLDVPDTMNVHGVYDTSAYMLTFESRSEYRRYIQQEAGVSGSIFGFYAGVKEAYGSSSSGASQTFLSVLYVDVDRYEIFMDEVKPQDLSLSFLREFMNLPNSYFEPGAPLKYQNFIQRWGTHYIKSAKFGGQLQIRKTKQADQKETKTQFAEKMEVEYKSLFSSVGAKYSKEEGYQQREQVKTSSTSIMAQGGSQEIASILSDAYSPTFKTEFKEWLQSIPRYPKAFKFLMGSVVDLVNFRSHDLFPDEKVTWGCEGKVADMETEEDGRKFYYNYSPKGKKTKVYCQYDNRKGLEDAIMARRTSLSRAIEIYMEEGPISLSDVKLEECNPAARDEPQFRDSLTVQTPLSWKELITSGATYQVKFDMVEDLINPLNDAFSIKKNMNRKLQHRNGKWYTSDEKNVFHLYSGFGETDMRKHKISIFGLTLTYKEKDGSLILDKNDFKAAKSTFPSIPSYLNGMSLARIEALVEGNLAKLSDDSTTPLPPCKPKWSNAFRIVLEDMEGKCLHFTAASTGAIKVLFSAKPGSEEDRYRVVIDPKVVTIFKGSNTAQTSILDVNAVGLGAKSLYDAYFVCITISGKRTIIEYGKIKDTRDSGNVFLTMVDRTRNFDIRFYAFANGGDAARIIDAHIVSRKRFEMTCRGDTVKDAEMNLCAEGCHWTCDPFESCTSKNSDKGCNKCRSAKNPATNQCLEECVAPRMLAKNKDCVESFDYQLQGKNSLEHEEVLPGAEQYTLCFWMRLVNNWVEDESLAETSARLVNLRMFAVSGFYFWNQYTWVGKMNSLRFMWNTSPSKSFIYIYLQKESLGDKSWHQVCHAWSSRTSAWAIYMDGNEEKTGLYDFKDTTQLKISFPDWGAVLGSNQILLSQVNIWNRVLTSQEIKRLSGKCDAGVDGLGNVVSWADLYDVSKTAVFSKPSTCEAHSAQTQDKATTTA</sequence>
<accession>A0ABN8LD26</accession>
<protein>
    <recommendedName>
        <fullName evidence="7">MACPF domain-containing protein</fullName>
    </recommendedName>
</protein>
<reference evidence="5 6" key="1">
    <citation type="submission" date="2022-05" db="EMBL/GenBank/DDBJ databases">
        <authorList>
            <consortium name="Genoscope - CEA"/>
            <person name="William W."/>
        </authorList>
    </citation>
    <scope>NUCLEOTIDE SEQUENCE [LARGE SCALE GENOMIC DNA]</scope>
</reference>
<evidence type="ECO:0000259" key="3">
    <source>
        <dbReference type="PROSITE" id="PS51412"/>
    </source>
</evidence>
<dbReference type="InterPro" id="IPR006212">
    <property type="entry name" value="Furin_repeat"/>
</dbReference>
<name>A0ABN8LD26_9CNID</name>
<dbReference type="PROSITE" id="PS51828">
    <property type="entry name" value="PTX_2"/>
    <property type="match status" value="1"/>
</dbReference>
<evidence type="ECO:0000313" key="5">
    <source>
        <dbReference type="EMBL" id="CAH3014968.1"/>
    </source>
</evidence>
<dbReference type="InterPro" id="IPR001759">
    <property type="entry name" value="PTX_dom"/>
</dbReference>
<dbReference type="InterPro" id="IPR013320">
    <property type="entry name" value="ConA-like_dom_sf"/>
</dbReference>
<dbReference type="SUPFAM" id="SSF49899">
    <property type="entry name" value="Concanavalin A-like lectins/glucanases"/>
    <property type="match status" value="3"/>
</dbReference>
<organism evidence="5 6">
    <name type="scientific">Porites evermanni</name>
    <dbReference type="NCBI Taxonomy" id="104178"/>
    <lineage>
        <taxon>Eukaryota</taxon>
        <taxon>Metazoa</taxon>
        <taxon>Cnidaria</taxon>
        <taxon>Anthozoa</taxon>
        <taxon>Hexacorallia</taxon>
        <taxon>Scleractinia</taxon>
        <taxon>Fungiina</taxon>
        <taxon>Poritidae</taxon>
        <taxon>Porites</taxon>
    </lineage>
</organism>
<dbReference type="InterPro" id="IPR020864">
    <property type="entry name" value="MACPF"/>
</dbReference>
<dbReference type="SMART" id="SM00159">
    <property type="entry name" value="PTX"/>
    <property type="match status" value="1"/>
</dbReference>
<dbReference type="PANTHER" id="PTHR46549:SF1">
    <property type="entry name" value="MACPF DOMAIN-CONTAINING PROTEIN"/>
    <property type="match status" value="1"/>
</dbReference>
<dbReference type="SUPFAM" id="SSF57184">
    <property type="entry name" value="Growth factor receptor domain"/>
    <property type="match status" value="1"/>
</dbReference>
<dbReference type="Pfam" id="PF13385">
    <property type="entry name" value="Laminin_G_3"/>
    <property type="match status" value="2"/>
</dbReference>